<dbReference type="SUPFAM" id="SSF56112">
    <property type="entry name" value="Protein kinase-like (PK-like)"/>
    <property type="match status" value="1"/>
</dbReference>
<proteinExistence type="predicted"/>
<dbReference type="Pfam" id="PF01636">
    <property type="entry name" value="APH"/>
    <property type="match status" value="1"/>
</dbReference>
<evidence type="ECO:0000259" key="1">
    <source>
        <dbReference type="Pfam" id="PF01636"/>
    </source>
</evidence>
<reference evidence="2" key="1">
    <citation type="journal article" date="2014" name="Int. J. Syst. Evol. Microbiol.">
        <title>Complete genome sequence of Corynebacterium casei LMG S-19264T (=DSM 44701T), isolated from a smear-ripened cheese.</title>
        <authorList>
            <consortium name="US DOE Joint Genome Institute (JGI-PGF)"/>
            <person name="Walter F."/>
            <person name="Albersmeier A."/>
            <person name="Kalinowski J."/>
            <person name="Ruckert C."/>
        </authorList>
    </citation>
    <scope>NUCLEOTIDE SEQUENCE</scope>
    <source>
        <strain evidence="2">CGMCC 1.15178</strain>
    </source>
</reference>
<comment type="caution">
    <text evidence="2">The sequence shown here is derived from an EMBL/GenBank/DDBJ whole genome shotgun (WGS) entry which is preliminary data.</text>
</comment>
<organism evidence="2 3">
    <name type="scientific">Paenibacillus nasutitermitis</name>
    <dbReference type="NCBI Taxonomy" id="1652958"/>
    <lineage>
        <taxon>Bacteria</taxon>
        <taxon>Bacillati</taxon>
        <taxon>Bacillota</taxon>
        <taxon>Bacilli</taxon>
        <taxon>Bacillales</taxon>
        <taxon>Paenibacillaceae</taxon>
        <taxon>Paenibacillus</taxon>
    </lineage>
</organism>
<feature type="domain" description="Aminoglycoside phosphotransferase" evidence="1">
    <location>
        <begin position="9"/>
        <end position="228"/>
    </location>
</feature>
<dbReference type="AlphaFoldDB" id="A0A917DR80"/>
<dbReference type="InterPro" id="IPR002575">
    <property type="entry name" value="Aminoglycoside_PTrfase"/>
</dbReference>
<evidence type="ECO:0000313" key="3">
    <source>
        <dbReference type="Proteomes" id="UP000612456"/>
    </source>
</evidence>
<accession>A0A917DR80</accession>
<dbReference type="Proteomes" id="UP000612456">
    <property type="component" value="Unassembled WGS sequence"/>
</dbReference>
<dbReference type="Gene3D" id="3.90.1200.10">
    <property type="match status" value="1"/>
</dbReference>
<dbReference type="EMBL" id="BMHP01000001">
    <property type="protein sequence ID" value="GGD58943.1"/>
    <property type="molecule type" value="Genomic_DNA"/>
</dbReference>
<evidence type="ECO:0000313" key="2">
    <source>
        <dbReference type="EMBL" id="GGD58943.1"/>
    </source>
</evidence>
<sequence length="305" mass="35000">MYAVETTLGKYAIKALNPQIMQRPEAMQNFLNSEHIATIAANHTPALPAKIIDGTPIHEMDNQFYLVFNWADGESLKPDQINNDHCEQIGTILAVIHKTDFSEIALRNYGSGHSSLTDWNVHLRKGQENNTDWVNPLQEIIDKLYEWNAQANKSAEILTSETVISHRDLDPKNVLWCRDNPILIDWEAAGLINPMQDLLETAIYWSENETGSMDKKRFLAFIDGYKKLYGTLQANWRLVLESGFSGKLGWLDYNLKRSLGMECSDEDEQQMGTNQVNETIHAIKRYADMIPELESWMHLIQLNEY</sequence>
<protein>
    <submittedName>
        <fullName evidence="2">Membrane protein</fullName>
    </submittedName>
</protein>
<keyword evidence="3" id="KW-1185">Reference proteome</keyword>
<reference evidence="2" key="2">
    <citation type="submission" date="2020-09" db="EMBL/GenBank/DDBJ databases">
        <authorList>
            <person name="Sun Q."/>
            <person name="Zhou Y."/>
        </authorList>
    </citation>
    <scope>NUCLEOTIDE SEQUENCE</scope>
    <source>
        <strain evidence="2">CGMCC 1.15178</strain>
    </source>
</reference>
<dbReference type="InterPro" id="IPR011009">
    <property type="entry name" value="Kinase-like_dom_sf"/>
</dbReference>
<gene>
    <name evidence="2" type="ORF">GCM10010911_15970</name>
</gene>
<name>A0A917DR80_9BACL</name>